<dbReference type="Pfam" id="PF12937">
    <property type="entry name" value="F-box-like"/>
    <property type="match status" value="1"/>
</dbReference>
<accession>A0ABQ8NSB4</accession>
<sequence>MASDTTTPIDSLPNEILDSILSPLSTQDLIKLAPVNRRIYTIVLRLVQHRLAAVLDQKSSQELILECYPPSAALTTPYLFCDFVETSRLDGSGSTLLDPETELDGSRSNGTLGDLRSLYSRFRPVAQDENRRPRHRYTRQSSGLEDGEAEDAVVPESPPSLDVHLDEGDQFSQLVTVTNVVEMGSRRGQFLGHTNVSDGVLRVWRAWLAAATSTTSAAGGQGEQREAILWADAERHVGVRFRVSRKDAWSQPLLLGADEDPAVSYRLDYEELVVRTSQLLLTMERSASQVATSSGSSIYIDPRGSVPQPVQALYYPFYPMLGYGDVMGFGKVMEDLIKVV</sequence>
<dbReference type="InterPro" id="IPR001810">
    <property type="entry name" value="F-box_dom"/>
</dbReference>
<proteinExistence type="predicted"/>
<dbReference type="InterPro" id="IPR036047">
    <property type="entry name" value="F-box-like_dom_sf"/>
</dbReference>
<evidence type="ECO:0000313" key="4">
    <source>
        <dbReference type="Proteomes" id="UP001059893"/>
    </source>
</evidence>
<evidence type="ECO:0000256" key="1">
    <source>
        <dbReference type="SAM" id="MobiDB-lite"/>
    </source>
</evidence>
<feature type="region of interest" description="Disordered" evidence="1">
    <location>
        <begin position="91"/>
        <end position="111"/>
    </location>
</feature>
<gene>
    <name evidence="3" type="ORF">MCOR33_003221</name>
</gene>
<protein>
    <recommendedName>
        <fullName evidence="2">F-box domain-containing protein</fullName>
    </recommendedName>
</protein>
<dbReference type="PROSITE" id="PS50181">
    <property type="entry name" value="FBOX"/>
    <property type="match status" value="1"/>
</dbReference>
<dbReference type="EMBL" id="JABSND010000040">
    <property type="protein sequence ID" value="KAI6301276.1"/>
    <property type="molecule type" value="Genomic_DNA"/>
</dbReference>
<keyword evidence="4" id="KW-1185">Reference proteome</keyword>
<evidence type="ECO:0000313" key="3">
    <source>
        <dbReference type="EMBL" id="KAI6301276.1"/>
    </source>
</evidence>
<organism evidence="3 4">
    <name type="scientific">Pyricularia grisea</name>
    <name type="common">Crabgrass-specific blast fungus</name>
    <name type="synonym">Magnaporthe grisea</name>
    <dbReference type="NCBI Taxonomy" id="148305"/>
    <lineage>
        <taxon>Eukaryota</taxon>
        <taxon>Fungi</taxon>
        <taxon>Dikarya</taxon>
        <taxon>Ascomycota</taxon>
        <taxon>Pezizomycotina</taxon>
        <taxon>Sordariomycetes</taxon>
        <taxon>Sordariomycetidae</taxon>
        <taxon>Magnaporthales</taxon>
        <taxon>Pyriculariaceae</taxon>
        <taxon>Pyricularia</taxon>
    </lineage>
</organism>
<dbReference type="Proteomes" id="UP001059893">
    <property type="component" value="Unassembled WGS sequence"/>
</dbReference>
<name>A0ABQ8NSB4_PYRGI</name>
<reference evidence="3" key="1">
    <citation type="submission" date="2021-01" db="EMBL/GenBank/DDBJ databases">
        <title>Deciphering the adaptive evolutionary patterns associated with biogeogrpahic diversity in the finger millet blast pathogen Magnaporthe oryzae in Eastern Africa.</title>
        <authorList>
            <person name="Onyema G."/>
            <person name="Shittu T.A."/>
            <person name="Dodsworth S."/>
            <person name="Devilliers S."/>
            <person name="Muthumeenakshi S."/>
            <person name="Sreenivasaprasad S."/>
        </authorList>
    </citation>
    <scope>NUCLEOTIDE SEQUENCE</scope>
    <source>
        <strain evidence="3">D15/s37</strain>
    </source>
</reference>
<evidence type="ECO:0000259" key="2">
    <source>
        <dbReference type="PROSITE" id="PS50181"/>
    </source>
</evidence>
<feature type="domain" description="F-box" evidence="2">
    <location>
        <begin position="6"/>
        <end position="55"/>
    </location>
</feature>
<dbReference type="SUPFAM" id="SSF81383">
    <property type="entry name" value="F-box domain"/>
    <property type="match status" value="1"/>
</dbReference>
<comment type="caution">
    <text evidence="3">The sequence shown here is derived from an EMBL/GenBank/DDBJ whole genome shotgun (WGS) entry which is preliminary data.</text>
</comment>
<feature type="region of interest" description="Disordered" evidence="1">
    <location>
        <begin position="127"/>
        <end position="155"/>
    </location>
</feature>